<evidence type="ECO:0000256" key="1">
    <source>
        <dbReference type="SAM" id="MobiDB-lite"/>
    </source>
</evidence>
<reference evidence="3" key="2">
    <citation type="submission" date="2015-01" db="EMBL/GenBank/DDBJ databases">
        <title>Evolutionary Origins and Diversification of the Mycorrhizal Mutualists.</title>
        <authorList>
            <consortium name="DOE Joint Genome Institute"/>
            <consortium name="Mycorrhizal Genomics Consortium"/>
            <person name="Kohler A."/>
            <person name="Kuo A."/>
            <person name="Nagy L.G."/>
            <person name="Floudas D."/>
            <person name="Copeland A."/>
            <person name="Barry K.W."/>
            <person name="Cichocki N."/>
            <person name="Veneault-Fourrey C."/>
            <person name="LaButti K."/>
            <person name="Lindquist E.A."/>
            <person name="Lipzen A."/>
            <person name="Lundell T."/>
            <person name="Morin E."/>
            <person name="Murat C."/>
            <person name="Riley R."/>
            <person name="Ohm R."/>
            <person name="Sun H."/>
            <person name="Tunlid A."/>
            <person name="Henrissat B."/>
            <person name="Grigoriev I.V."/>
            <person name="Hibbett D.S."/>
            <person name="Martin F."/>
        </authorList>
    </citation>
    <scope>NUCLEOTIDE SEQUENCE [LARGE SCALE GENOMIC DNA]</scope>
    <source>
        <strain evidence="3">MUT 4182</strain>
    </source>
</reference>
<name>A0A0C3QCP1_9AGAM</name>
<gene>
    <name evidence="2" type="ORF">M407DRAFT_27268</name>
</gene>
<dbReference type="HOGENOM" id="CLU_2028425_0_0_1"/>
<dbReference type="EMBL" id="KN823090">
    <property type="protein sequence ID" value="KIO23201.1"/>
    <property type="molecule type" value="Genomic_DNA"/>
</dbReference>
<accession>A0A0C3QCP1</accession>
<organism evidence="2 3">
    <name type="scientific">Tulasnella calospora MUT 4182</name>
    <dbReference type="NCBI Taxonomy" id="1051891"/>
    <lineage>
        <taxon>Eukaryota</taxon>
        <taxon>Fungi</taxon>
        <taxon>Dikarya</taxon>
        <taxon>Basidiomycota</taxon>
        <taxon>Agaricomycotina</taxon>
        <taxon>Agaricomycetes</taxon>
        <taxon>Cantharellales</taxon>
        <taxon>Tulasnellaceae</taxon>
        <taxon>Tulasnella</taxon>
    </lineage>
</organism>
<reference evidence="2 3" key="1">
    <citation type="submission" date="2014-04" db="EMBL/GenBank/DDBJ databases">
        <authorList>
            <consortium name="DOE Joint Genome Institute"/>
            <person name="Kuo A."/>
            <person name="Girlanda M."/>
            <person name="Perotto S."/>
            <person name="Kohler A."/>
            <person name="Nagy L.G."/>
            <person name="Floudas D."/>
            <person name="Copeland A."/>
            <person name="Barry K.W."/>
            <person name="Cichocki N."/>
            <person name="Veneault-Fourrey C."/>
            <person name="LaButti K."/>
            <person name="Lindquist E.A."/>
            <person name="Lipzen A."/>
            <person name="Lundell T."/>
            <person name="Morin E."/>
            <person name="Murat C."/>
            <person name="Sun H."/>
            <person name="Tunlid A."/>
            <person name="Henrissat B."/>
            <person name="Grigoriev I.V."/>
            <person name="Hibbett D.S."/>
            <person name="Martin F."/>
            <person name="Nordberg H.P."/>
            <person name="Cantor M.N."/>
            <person name="Hua S.X."/>
        </authorList>
    </citation>
    <scope>NUCLEOTIDE SEQUENCE [LARGE SCALE GENOMIC DNA]</scope>
    <source>
        <strain evidence="2 3">MUT 4182</strain>
    </source>
</reference>
<protein>
    <submittedName>
        <fullName evidence="2">Uncharacterized protein</fullName>
    </submittedName>
</protein>
<dbReference type="AlphaFoldDB" id="A0A0C3QCP1"/>
<evidence type="ECO:0000313" key="3">
    <source>
        <dbReference type="Proteomes" id="UP000054248"/>
    </source>
</evidence>
<dbReference type="Proteomes" id="UP000054248">
    <property type="component" value="Unassembled WGS sequence"/>
</dbReference>
<keyword evidence="3" id="KW-1185">Reference proteome</keyword>
<proteinExistence type="predicted"/>
<feature type="region of interest" description="Disordered" evidence="1">
    <location>
        <begin position="100"/>
        <end position="122"/>
    </location>
</feature>
<evidence type="ECO:0000313" key="2">
    <source>
        <dbReference type="EMBL" id="KIO23201.1"/>
    </source>
</evidence>
<sequence>MSPLIVPQSPYVIHRLNPTTIDNNPRAILLNGVGVLGAPSPQSAHNIRLQSPLAFGGNEHSALHHISPAARGSWEGRLLERSTESSLSAGMQGFFNAYPPTSSFKHEPAHSSPVSVYDHELA</sequence>